<organism evidence="1">
    <name type="scientific">Arundo donax</name>
    <name type="common">Giant reed</name>
    <name type="synonym">Donax arundinaceus</name>
    <dbReference type="NCBI Taxonomy" id="35708"/>
    <lineage>
        <taxon>Eukaryota</taxon>
        <taxon>Viridiplantae</taxon>
        <taxon>Streptophyta</taxon>
        <taxon>Embryophyta</taxon>
        <taxon>Tracheophyta</taxon>
        <taxon>Spermatophyta</taxon>
        <taxon>Magnoliopsida</taxon>
        <taxon>Liliopsida</taxon>
        <taxon>Poales</taxon>
        <taxon>Poaceae</taxon>
        <taxon>PACMAD clade</taxon>
        <taxon>Arundinoideae</taxon>
        <taxon>Arundineae</taxon>
        <taxon>Arundo</taxon>
    </lineage>
</organism>
<dbReference type="AlphaFoldDB" id="A0A0A8YB28"/>
<protein>
    <submittedName>
        <fullName evidence="1">Uncharacterized protein</fullName>
    </submittedName>
</protein>
<reference evidence="1" key="1">
    <citation type="submission" date="2014-09" db="EMBL/GenBank/DDBJ databases">
        <authorList>
            <person name="Magalhaes I.L.F."/>
            <person name="Oliveira U."/>
            <person name="Santos F.R."/>
            <person name="Vidigal T.H.D.A."/>
            <person name="Brescovit A.D."/>
            <person name="Santos A.J."/>
        </authorList>
    </citation>
    <scope>NUCLEOTIDE SEQUENCE</scope>
    <source>
        <tissue evidence="1">Shoot tissue taken approximately 20 cm above the soil surface</tissue>
    </source>
</reference>
<proteinExistence type="predicted"/>
<sequence>MVAVIIHAPTCTSGKEILSRFIPFSGILLCNREYHNVFLALEYHNVFLALELVTV</sequence>
<reference evidence="1" key="2">
    <citation type="journal article" date="2015" name="Data Brief">
        <title>Shoot transcriptome of the giant reed, Arundo donax.</title>
        <authorList>
            <person name="Barrero R.A."/>
            <person name="Guerrero F.D."/>
            <person name="Moolhuijzen P."/>
            <person name="Goolsby J.A."/>
            <person name="Tidwell J."/>
            <person name="Bellgard S.E."/>
            <person name="Bellgard M.I."/>
        </authorList>
    </citation>
    <scope>NUCLEOTIDE SEQUENCE</scope>
    <source>
        <tissue evidence="1">Shoot tissue taken approximately 20 cm above the soil surface</tissue>
    </source>
</reference>
<accession>A0A0A8YB28</accession>
<evidence type="ECO:0000313" key="1">
    <source>
        <dbReference type="EMBL" id="JAD23159.1"/>
    </source>
</evidence>
<dbReference type="EMBL" id="GBRH01274736">
    <property type="protein sequence ID" value="JAD23159.1"/>
    <property type="molecule type" value="Transcribed_RNA"/>
</dbReference>
<name>A0A0A8YB28_ARUDO</name>